<dbReference type="AlphaFoldDB" id="A0A328F6J7"/>
<dbReference type="EMBL" id="QLNI01000060">
    <property type="protein sequence ID" value="RAM00174.1"/>
    <property type="molecule type" value="Genomic_DNA"/>
</dbReference>
<gene>
    <name evidence="3" type="ORF">DO021_20485</name>
    <name evidence="2" type="ORF">EYB58_17560</name>
</gene>
<reference evidence="2 5" key="2">
    <citation type="submission" date="2019-02" db="EMBL/GenBank/DDBJ databases">
        <title>Complete genome sequence of Desulfobacter hydrogenophilus AcRS1.</title>
        <authorList>
            <person name="Marietou A."/>
            <person name="Lund M.B."/>
            <person name="Marshall I.P.G."/>
            <person name="Schreiber L."/>
            <person name="Jorgensen B."/>
        </authorList>
    </citation>
    <scope>NUCLEOTIDE SEQUENCE [LARGE SCALE GENOMIC DNA]</scope>
    <source>
        <strain evidence="2 5">AcRS1</strain>
    </source>
</reference>
<evidence type="ECO:0000313" key="2">
    <source>
        <dbReference type="EMBL" id="QBH14573.1"/>
    </source>
</evidence>
<keyword evidence="5" id="KW-1185">Reference proteome</keyword>
<dbReference type="Proteomes" id="UP000248798">
    <property type="component" value="Unassembled WGS sequence"/>
</dbReference>
<name>A0A328F6J7_9BACT</name>
<reference evidence="3 4" key="1">
    <citation type="submission" date="2018-06" db="EMBL/GenBank/DDBJ databases">
        <title>Complete Genome Sequence of Desulfobacter hydrogenophilus (DSM3380).</title>
        <authorList>
            <person name="Marietou A."/>
            <person name="Schreiber L."/>
            <person name="Marshall I."/>
            <person name="Jorgensen B."/>
        </authorList>
    </citation>
    <scope>NUCLEOTIDE SEQUENCE [LARGE SCALE GENOMIC DNA]</scope>
    <source>
        <strain evidence="3 4">DSM 3380</strain>
    </source>
</reference>
<dbReference type="Proteomes" id="UP000293902">
    <property type="component" value="Chromosome"/>
</dbReference>
<evidence type="ECO:0000313" key="3">
    <source>
        <dbReference type="EMBL" id="RAM00174.1"/>
    </source>
</evidence>
<sequence length="131" mass="14816">MSIENDVLELEEILTELESARETIDDLSLVSFTLEKDTYWDCLDLNLSIWGGDPERGCPIFETPVDAEVLLHEDKRVEGLSIHKISALFDEALLETIRAKGIPVFFNQGDKTEVRIDLSDPGNEVLLPMIR</sequence>
<evidence type="ECO:0000256" key="1">
    <source>
        <dbReference type="SAM" id="Coils"/>
    </source>
</evidence>
<organism evidence="3 4">
    <name type="scientific">Desulfobacter hydrogenophilus</name>
    <dbReference type="NCBI Taxonomy" id="2291"/>
    <lineage>
        <taxon>Bacteria</taxon>
        <taxon>Pseudomonadati</taxon>
        <taxon>Thermodesulfobacteriota</taxon>
        <taxon>Desulfobacteria</taxon>
        <taxon>Desulfobacterales</taxon>
        <taxon>Desulfobacteraceae</taxon>
        <taxon>Desulfobacter</taxon>
    </lineage>
</organism>
<accession>A0A328F6J7</accession>
<proteinExistence type="predicted"/>
<protein>
    <submittedName>
        <fullName evidence="3">Uncharacterized protein</fullName>
    </submittedName>
</protein>
<dbReference type="EMBL" id="CP036313">
    <property type="protein sequence ID" value="QBH14573.1"/>
    <property type="molecule type" value="Genomic_DNA"/>
</dbReference>
<evidence type="ECO:0000313" key="4">
    <source>
        <dbReference type="Proteomes" id="UP000248798"/>
    </source>
</evidence>
<dbReference type="OrthoDB" id="5426876at2"/>
<feature type="coiled-coil region" evidence="1">
    <location>
        <begin position="3"/>
        <end position="30"/>
    </location>
</feature>
<dbReference type="RefSeq" id="WP_111960140.1">
    <property type="nucleotide sequence ID" value="NZ_CP036313.1"/>
</dbReference>
<evidence type="ECO:0000313" key="5">
    <source>
        <dbReference type="Proteomes" id="UP000293902"/>
    </source>
</evidence>
<keyword evidence="1" id="KW-0175">Coiled coil</keyword>